<dbReference type="InterPro" id="IPR050907">
    <property type="entry name" value="SRSF"/>
</dbReference>
<dbReference type="Gene3D" id="3.30.70.330">
    <property type="match status" value="2"/>
</dbReference>
<dbReference type="EMBL" id="AP006497">
    <property type="protein sequence ID" value="BAM81411.1"/>
    <property type="molecule type" value="Genomic_DNA"/>
</dbReference>
<dbReference type="RefSeq" id="XP_005537447.1">
    <property type="nucleotide sequence ID" value="XM_005537390.1"/>
</dbReference>
<dbReference type="AlphaFoldDB" id="M1UU97"/>
<feature type="region of interest" description="Disordered" evidence="2">
    <location>
        <begin position="209"/>
        <end position="301"/>
    </location>
</feature>
<evidence type="ECO:0000259" key="3">
    <source>
        <dbReference type="PROSITE" id="PS50102"/>
    </source>
</evidence>
<feature type="domain" description="RRM" evidence="3">
    <location>
        <begin position="28"/>
        <end position="102"/>
    </location>
</feature>
<reference evidence="4 5" key="1">
    <citation type="journal article" date="2004" name="Nature">
        <title>Genome sequence of the ultrasmall unicellular red alga Cyanidioschyzon merolae 10D.</title>
        <authorList>
            <person name="Matsuzaki M."/>
            <person name="Misumi O."/>
            <person name="Shin-i T."/>
            <person name="Maruyama S."/>
            <person name="Takahara M."/>
            <person name="Miyagishima S."/>
            <person name="Mori T."/>
            <person name="Nishida K."/>
            <person name="Yagisawa F."/>
            <person name="Nishida K."/>
            <person name="Yoshida Y."/>
            <person name="Nishimura Y."/>
            <person name="Nakao S."/>
            <person name="Kobayashi T."/>
            <person name="Momoyama Y."/>
            <person name="Higashiyama T."/>
            <person name="Minoda A."/>
            <person name="Sano M."/>
            <person name="Nomoto H."/>
            <person name="Oishi K."/>
            <person name="Hayashi H."/>
            <person name="Ohta F."/>
            <person name="Nishizaka S."/>
            <person name="Haga S."/>
            <person name="Miura S."/>
            <person name="Morishita T."/>
            <person name="Kabeya Y."/>
            <person name="Terasawa K."/>
            <person name="Suzuki Y."/>
            <person name="Ishii Y."/>
            <person name="Asakawa S."/>
            <person name="Takano H."/>
            <person name="Ohta N."/>
            <person name="Kuroiwa H."/>
            <person name="Tanaka K."/>
            <person name="Shimizu N."/>
            <person name="Sugano S."/>
            <person name="Sato N."/>
            <person name="Nozaki H."/>
            <person name="Ogasawara N."/>
            <person name="Kohara Y."/>
            <person name="Kuroiwa T."/>
        </authorList>
    </citation>
    <scope>NUCLEOTIDE SEQUENCE [LARGE SCALE GENOMIC DNA]</scope>
    <source>
        <strain evidence="4 5">10D</strain>
    </source>
</reference>
<feature type="compositionally biased region" description="Polar residues" evidence="2">
    <location>
        <begin position="223"/>
        <end position="237"/>
    </location>
</feature>
<reference evidence="4 5" key="2">
    <citation type="journal article" date="2007" name="BMC Biol.">
        <title>A 100%-complete sequence reveals unusually simple genomic features in the hot-spring red alga Cyanidioschyzon merolae.</title>
        <authorList>
            <person name="Nozaki H."/>
            <person name="Takano H."/>
            <person name="Misumi O."/>
            <person name="Terasawa K."/>
            <person name="Matsuzaki M."/>
            <person name="Maruyama S."/>
            <person name="Nishida K."/>
            <person name="Yagisawa F."/>
            <person name="Yoshida Y."/>
            <person name="Fujiwara T."/>
            <person name="Takio S."/>
            <person name="Tamura K."/>
            <person name="Chung S.J."/>
            <person name="Nakamura S."/>
            <person name="Kuroiwa H."/>
            <person name="Tanaka K."/>
            <person name="Sato N."/>
            <person name="Kuroiwa T."/>
        </authorList>
    </citation>
    <scope>NUCLEOTIDE SEQUENCE [LARGE SCALE GENOMIC DNA]</scope>
    <source>
        <strain evidence="4 5">10D</strain>
    </source>
</reference>
<keyword evidence="1" id="KW-0694">RNA-binding</keyword>
<dbReference type="SUPFAM" id="SSF54928">
    <property type="entry name" value="RNA-binding domain, RBD"/>
    <property type="match status" value="2"/>
</dbReference>
<organism evidence="4 5">
    <name type="scientific">Cyanidioschyzon merolae (strain NIES-3377 / 10D)</name>
    <name type="common">Unicellular red alga</name>
    <dbReference type="NCBI Taxonomy" id="280699"/>
    <lineage>
        <taxon>Eukaryota</taxon>
        <taxon>Rhodophyta</taxon>
        <taxon>Bangiophyceae</taxon>
        <taxon>Cyanidiales</taxon>
        <taxon>Cyanidiaceae</taxon>
        <taxon>Cyanidioschyzon</taxon>
    </lineage>
</organism>
<dbReference type="OMA" id="KLMHVRI"/>
<dbReference type="eggNOG" id="KOG0106">
    <property type="taxonomic scope" value="Eukaryota"/>
</dbReference>
<gene>
    <name evidence="4" type="ORF">CYME_CMO009C</name>
</gene>
<evidence type="ECO:0000256" key="2">
    <source>
        <dbReference type="SAM" id="MobiDB-lite"/>
    </source>
</evidence>
<dbReference type="HOGENOM" id="CLU_925464_0_0_1"/>
<accession>M1UU97</accession>
<evidence type="ECO:0000256" key="1">
    <source>
        <dbReference type="PROSITE-ProRule" id="PRU00176"/>
    </source>
</evidence>
<dbReference type="InterPro" id="IPR000504">
    <property type="entry name" value="RRM_dom"/>
</dbReference>
<dbReference type="GO" id="GO:0003723">
    <property type="term" value="F:RNA binding"/>
    <property type="evidence" value="ECO:0007669"/>
    <property type="project" value="UniProtKB-UniRule"/>
</dbReference>
<dbReference type="InterPro" id="IPR012677">
    <property type="entry name" value="Nucleotide-bd_a/b_plait_sf"/>
</dbReference>
<feature type="domain" description="RRM" evidence="3">
    <location>
        <begin position="140"/>
        <end position="211"/>
    </location>
</feature>
<dbReference type="OrthoDB" id="5970at2759"/>
<dbReference type="STRING" id="280699.M1UU97"/>
<dbReference type="SMART" id="SM00360">
    <property type="entry name" value="RRM"/>
    <property type="match status" value="2"/>
</dbReference>
<dbReference type="PANTHER" id="PTHR23147">
    <property type="entry name" value="SERINE/ARGININE RICH SPLICING FACTOR"/>
    <property type="match status" value="1"/>
</dbReference>
<dbReference type="KEGG" id="cme:CYME_CMO009C"/>
<name>M1UU97_CYAM1</name>
<dbReference type="Proteomes" id="UP000007014">
    <property type="component" value="Chromosome 15"/>
</dbReference>
<dbReference type="Pfam" id="PF00076">
    <property type="entry name" value="RRM_1"/>
    <property type="match status" value="2"/>
</dbReference>
<dbReference type="PROSITE" id="PS50102">
    <property type="entry name" value="RRM"/>
    <property type="match status" value="2"/>
</dbReference>
<dbReference type="GeneID" id="16995517"/>
<evidence type="ECO:0000313" key="4">
    <source>
        <dbReference type="EMBL" id="BAM81411.1"/>
    </source>
</evidence>
<dbReference type="Gramene" id="CMO009CT">
    <property type="protein sequence ID" value="CMO009CT"/>
    <property type="gene ID" value="CMO009C"/>
</dbReference>
<keyword evidence="5" id="KW-1185">Reference proteome</keyword>
<sequence length="301" mass="33730">MSTREFEGLSNSDVWGSSGPKVTPTGVKALYIANIGRAPQRDIEKLVEPYGKVQRIEMKSNYCFVYFSEDTAVEAYEHAIAALNGQRLGSQSRILTAEWARGTAPASISRLQESEKTLGGEDSITGGDGACLENSVTTSKTLFVVNFDPDEITSRDLLIHFHRFGPIERIERRKHFAFIEFRSLDDAIRARSEMDGAYIGCRQVSVEFSQKGPPAPNGDPATESGSCTLVRNTTRTPWRQGLDTRRPRSLDRSTRNPSWARRRRRSYSPPLFPAMSSRRQARMRNSSMEAPLPETSALYRS</sequence>
<dbReference type="InterPro" id="IPR035979">
    <property type="entry name" value="RBD_domain_sf"/>
</dbReference>
<protein>
    <submittedName>
        <fullName evidence="4">Similar to splicing factor RSp31</fullName>
    </submittedName>
</protein>
<evidence type="ECO:0000313" key="5">
    <source>
        <dbReference type="Proteomes" id="UP000007014"/>
    </source>
</evidence>
<proteinExistence type="predicted"/>
<feature type="compositionally biased region" description="Basic and acidic residues" evidence="2">
    <location>
        <begin position="242"/>
        <end position="254"/>
    </location>
</feature>